<comment type="cofactor">
    <cofactor evidence="1">
        <name>FAD</name>
        <dbReference type="ChEBI" id="CHEBI:57692"/>
    </cofactor>
</comment>
<evidence type="ECO:0000256" key="6">
    <source>
        <dbReference type="ARBA" id="ARBA00023002"/>
    </source>
</evidence>
<evidence type="ECO:0000256" key="1">
    <source>
        <dbReference type="ARBA" id="ARBA00001974"/>
    </source>
</evidence>
<keyword evidence="3" id="KW-0285">Flavoprotein</keyword>
<name>A0A3E0I8J2_9PSEU</name>
<dbReference type="Proteomes" id="UP000256269">
    <property type="component" value="Unassembled WGS sequence"/>
</dbReference>
<dbReference type="GO" id="GO:0050661">
    <property type="term" value="F:NADP binding"/>
    <property type="evidence" value="ECO:0007669"/>
    <property type="project" value="InterPro"/>
</dbReference>
<dbReference type="GO" id="GO:0050660">
    <property type="term" value="F:flavin adenine dinucleotide binding"/>
    <property type="evidence" value="ECO:0007669"/>
    <property type="project" value="InterPro"/>
</dbReference>
<dbReference type="Pfam" id="PF00743">
    <property type="entry name" value="FMO-like"/>
    <property type="match status" value="1"/>
</dbReference>
<dbReference type="PANTHER" id="PTHR43872:SF1">
    <property type="entry name" value="MONOOXYGENASE, PUTATIVE (AFU_ORTHOLOGUE AFUA_8G02570)-RELATED"/>
    <property type="match status" value="1"/>
</dbReference>
<dbReference type="InterPro" id="IPR051820">
    <property type="entry name" value="FAD-binding_MO"/>
</dbReference>
<keyword evidence="5" id="KW-0521">NADP</keyword>
<dbReference type="RefSeq" id="WP_116173514.1">
    <property type="nucleotide sequence ID" value="NZ_CP144375.1"/>
</dbReference>
<dbReference type="AlphaFoldDB" id="A0A3E0I8J2"/>
<keyword evidence="7" id="KW-0503">Monooxygenase</keyword>
<dbReference type="GO" id="GO:0004499">
    <property type="term" value="F:N,N-dimethylaniline monooxygenase activity"/>
    <property type="evidence" value="ECO:0007669"/>
    <property type="project" value="InterPro"/>
</dbReference>
<keyword evidence="6" id="KW-0560">Oxidoreductase</keyword>
<organism evidence="8 9">
    <name type="scientific">Kutzneria buriramensis</name>
    <dbReference type="NCBI Taxonomy" id="1045776"/>
    <lineage>
        <taxon>Bacteria</taxon>
        <taxon>Bacillati</taxon>
        <taxon>Actinomycetota</taxon>
        <taxon>Actinomycetes</taxon>
        <taxon>Pseudonocardiales</taxon>
        <taxon>Pseudonocardiaceae</taxon>
        <taxon>Kutzneria</taxon>
    </lineage>
</organism>
<evidence type="ECO:0000256" key="2">
    <source>
        <dbReference type="ARBA" id="ARBA00010139"/>
    </source>
</evidence>
<evidence type="ECO:0000313" key="8">
    <source>
        <dbReference type="EMBL" id="REH54455.1"/>
    </source>
</evidence>
<sequence length="498" mass="54603">MTATHVDVLIVGAGLSGVNAAYRLRTRTPRRTYTILEARDAIGGTWDQFRYPGVRSDSDMFTLGYPFRPWPSPQAIADGPSILDYVRETAALSGIDRQIRFRHKVLTASWSTKDARWTVEAVHDGEPVAFTCAFLYLCSGYYSYDSGHVVDFPGRDHFAGDIVHPQFWPEDLDYAGKNVVVIGSGATAVTLVPALADKAAHVTMLQRSPSYVIARPGQDALANKIRSVLPERLAHQVNRSKNLVLSTIFYQYMRRFPDRAAAFLRRGAAAGLGDTVPVDPHFTPAYKPWDQRLCLVPDGDLFKALRADQASVVTDHIETFTAGGIKVKSGRELPADIIVTATGLKVVAMGGIALTVDGKAVDTSTLTVYKGMMFSGIPNLAWCVGYANNSWTLRADLTSQYVCRLLNHMDRGGFTVCTPTPTERDATSGRPILNLTSGYVKRAEAILPKQGRRRPWRTRQSYLVDLVDLRLTPVTDGVMRFTTGPRAAPRPAAGAGRA</sequence>
<gene>
    <name evidence="8" type="ORF">BCF44_102687</name>
</gene>
<dbReference type="PRINTS" id="PR00411">
    <property type="entry name" value="PNDRDTASEI"/>
</dbReference>
<dbReference type="Gene3D" id="3.50.50.60">
    <property type="entry name" value="FAD/NAD(P)-binding domain"/>
    <property type="match status" value="2"/>
</dbReference>
<dbReference type="PANTHER" id="PTHR43872">
    <property type="entry name" value="MONOOXYGENASE, PUTATIVE (AFU_ORTHOLOGUE AFUA_8G02570)-RELATED"/>
    <property type="match status" value="1"/>
</dbReference>
<dbReference type="InterPro" id="IPR020946">
    <property type="entry name" value="Flavin_mOase-like"/>
</dbReference>
<evidence type="ECO:0000256" key="5">
    <source>
        <dbReference type="ARBA" id="ARBA00022857"/>
    </source>
</evidence>
<evidence type="ECO:0000256" key="7">
    <source>
        <dbReference type="ARBA" id="ARBA00023033"/>
    </source>
</evidence>
<comment type="caution">
    <text evidence="8">The sequence shown here is derived from an EMBL/GenBank/DDBJ whole genome shotgun (WGS) entry which is preliminary data.</text>
</comment>
<reference evidence="8 9" key="1">
    <citation type="submission" date="2018-08" db="EMBL/GenBank/DDBJ databases">
        <title>Genomic Encyclopedia of Archaeal and Bacterial Type Strains, Phase II (KMG-II): from individual species to whole genera.</title>
        <authorList>
            <person name="Goeker M."/>
        </authorList>
    </citation>
    <scope>NUCLEOTIDE SEQUENCE [LARGE SCALE GENOMIC DNA]</scope>
    <source>
        <strain evidence="8 9">DSM 45791</strain>
    </source>
</reference>
<keyword evidence="9" id="KW-1185">Reference proteome</keyword>
<evidence type="ECO:0000256" key="4">
    <source>
        <dbReference type="ARBA" id="ARBA00022827"/>
    </source>
</evidence>
<protein>
    <submittedName>
        <fullName evidence="8">Cation diffusion facilitator CzcD-associated flavoprotein CzcO</fullName>
    </submittedName>
</protein>
<keyword evidence="4" id="KW-0274">FAD</keyword>
<proteinExistence type="inferred from homology"/>
<dbReference type="SUPFAM" id="SSF51905">
    <property type="entry name" value="FAD/NAD(P)-binding domain"/>
    <property type="match status" value="1"/>
</dbReference>
<dbReference type="OrthoDB" id="5168853at2"/>
<dbReference type="FunFam" id="3.50.50.60:FF:000228">
    <property type="entry name" value="FAD-containing monooxygenase EthA"/>
    <property type="match status" value="1"/>
</dbReference>
<dbReference type="Pfam" id="PF13450">
    <property type="entry name" value="NAD_binding_8"/>
    <property type="match status" value="1"/>
</dbReference>
<evidence type="ECO:0000256" key="3">
    <source>
        <dbReference type="ARBA" id="ARBA00022630"/>
    </source>
</evidence>
<dbReference type="InterPro" id="IPR036188">
    <property type="entry name" value="FAD/NAD-bd_sf"/>
</dbReference>
<accession>A0A3E0I8J2</accession>
<evidence type="ECO:0000313" key="9">
    <source>
        <dbReference type="Proteomes" id="UP000256269"/>
    </source>
</evidence>
<comment type="similarity">
    <text evidence="2">Belongs to the FAD-binding monooxygenase family.</text>
</comment>
<dbReference type="EMBL" id="QUNO01000002">
    <property type="protein sequence ID" value="REH54455.1"/>
    <property type="molecule type" value="Genomic_DNA"/>
</dbReference>